<dbReference type="Gene3D" id="2.60.120.1140">
    <property type="entry name" value="Protein of unknown function DUF192"/>
    <property type="match status" value="1"/>
</dbReference>
<dbReference type="InterPro" id="IPR003795">
    <property type="entry name" value="DUF192"/>
</dbReference>
<dbReference type="PANTHER" id="PTHR37953">
    <property type="entry name" value="UPF0127 PROTEIN MJ1496"/>
    <property type="match status" value="1"/>
</dbReference>
<name>A0A2H0QUK1_9BACT</name>
<proteinExistence type="predicted"/>
<evidence type="ECO:0000313" key="2">
    <source>
        <dbReference type="Proteomes" id="UP000231333"/>
    </source>
</evidence>
<dbReference type="InterPro" id="IPR038695">
    <property type="entry name" value="Saro_0823-like_sf"/>
</dbReference>
<dbReference type="EMBL" id="PCXL01000013">
    <property type="protein sequence ID" value="PIR37958.1"/>
    <property type="molecule type" value="Genomic_DNA"/>
</dbReference>
<dbReference type="Proteomes" id="UP000231333">
    <property type="component" value="Unassembled WGS sequence"/>
</dbReference>
<sequence length="157" mass="17597">MIRIAKILLLIGAGIVVILALFIARPCPSCEKEIDVSDISAVEIRNTTFQVDVADTDAERIKGLSGKESLSERTGMLFIFEESAPRSFWMKDMRFSIDIVWIDKNRKIVGIHRHVSPETYPQSFVSPEPVMYVLEVAEGVSSFMNIGDTVNFIKSSQ</sequence>
<organism evidence="1 2">
    <name type="scientific">Candidatus Zambryskibacteria bacterium CG10_big_fil_rev_8_21_14_0_10_42_12</name>
    <dbReference type="NCBI Taxonomy" id="1975115"/>
    <lineage>
        <taxon>Bacteria</taxon>
        <taxon>Candidatus Zambryskiibacteriota</taxon>
    </lineage>
</organism>
<protein>
    <recommendedName>
        <fullName evidence="3">DUF192 domain-containing protein</fullName>
    </recommendedName>
</protein>
<dbReference type="PANTHER" id="PTHR37953:SF1">
    <property type="entry name" value="UPF0127 PROTEIN MJ1496"/>
    <property type="match status" value="1"/>
</dbReference>
<evidence type="ECO:0008006" key="3">
    <source>
        <dbReference type="Google" id="ProtNLM"/>
    </source>
</evidence>
<dbReference type="AlphaFoldDB" id="A0A2H0QUK1"/>
<comment type="caution">
    <text evidence="1">The sequence shown here is derived from an EMBL/GenBank/DDBJ whole genome shotgun (WGS) entry which is preliminary data.</text>
</comment>
<accession>A0A2H0QUK1</accession>
<evidence type="ECO:0000313" key="1">
    <source>
        <dbReference type="EMBL" id="PIR37958.1"/>
    </source>
</evidence>
<reference evidence="1 2" key="1">
    <citation type="submission" date="2017-09" db="EMBL/GenBank/DDBJ databases">
        <title>Depth-based differentiation of microbial function through sediment-hosted aquifers and enrichment of novel symbionts in the deep terrestrial subsurface.</title>
        <authorList>
            <person name="Probst A.J."/>
            <person name="Ladd B."/>
            <person name="Jarett J.K."/>
            <person name="Geller-Mcgrath D.E."/>
            <person name="Sieber C.M."/>
            <person name="Emerson J.B."/>
            <person name="Anantharaman K."/>
            <person name="Thomas B.C."/>
            <person name="Malmstrom R."/>
            <person name="Stieglmeier M."/>
            <person name="Klingl A."/>
            <person name="Woyke T."/>
            <person name="Ryan C.M."/>
            <person name="Banfield J.F."/>
        </authorList>
    </citation>
    <scope>NUCLEOTIDE SEQUENCE [LARGE SCALE GENOMIC DNA]</scope>
    <source>
        <strain evidence="1">CG10_big_fil_rev_8_21_14_0_10_42_12</strain>
    </source>
</reference>
<gene>
    <name evidence="1" type="ORF">COV34_02615</name>
</gene>
<dbReference type="Pfam" id="PF02643">
    <property type="entry name" value="DUF192"/>
    <property type="match status" value="1"/>
</dbReference>